<keyword evidence="2" id="KW-1185">Reference proteome</keyword>
<accession>A0A915LLQ0</accession>
<dbReference type="Proteomes" id="UP000887561">
    <property type="component" value="Unplaced"/>
</dbReference>
<dbReference type="AlphaFoldDB" id="A0A915LLQ0"/>
<name>A0A915LLQ0_MELJA</name>
<evidence type="ECO:0000313" key="2">
    <source>
        <dbReference type="Proteomes" id="UP000887561"/>
    </source>
</evidence>
<feature type="compositionally biased region" description="Basic and acidic residues" evidence="1">
    <location>
        <begin position="55"/>
        <end position="66"/>
    </location>
</feature>
<feature type="compositionally biased region" description="Acidic residues" evidence="1">
    <location>
        <begin position="13"/>
        <end position="25"/>
    </location>
</feature>
<feature type="region of interest" description="Disordered" evidence="1">
    <location>
        <begin position="217"/>
        <end position="239"/>
    </location>
</feature>
<evidence type="ECO:0000256" key="1">
    <source>
        <dbReference type="SAM" id="MobiDB-lite"/>
    </source>
</evidence>
<organism evidence="2 3">
    <name type="scientific">Meloidogyne javanica</name>
    <name type="common">Root-knot nematode worm</name>
    <dbReference type="NCBI Taxonomy" id="6303"/>
    <lineage>
        <taxon>Eukaryota</taxon>
        <taxon>Metazoa</taxon>
        <taxon>Ecdysozoa</taxon>
        <taxon>Nematoda</taxon>
        <taxon>Chromadorea</taxon>
        <taxon>Rhabditida</taxon>
        <taxon>Tylenchina</taxon>
        <taxon>Tylenchomorpha</taxon>
        <taxon>Tylenchoidea</taxon>
        <taxon>Meloidogynidae</taxon>
        <taxon>Meloidogyninae</taxon>
        <taxon>Meloidogyne</taxon>
        <taxon>Meloidogyne incognita group</taxon>
    </lineage>
</organism>
<feature type="region of interest" description="Disordered" evidence="1">
    <location>
        <begin position="1"/>
        <end position="77"/>
    </location>
</feature>
<evidence type="ECO:0000313" key="3">
    <source>
        <dbReference type="WBParaSite" id="scaffold12724_cov226.g16477"/>
    </source>
</evidence>
<reference evidence="3" key="1">
    <citation type="submission" date="2022-11" db="UniProtKB">
        <authorList>
            <consortium name="WormBaseParasite"/>
        </authorList>
    </citation>
    <scope>IDENTIFICATION</scope>
</reference>
<proteinExistence type="predicted"/>
<feature type="compositionally biased region" description="Basic and acidic residues" evidence="1">
    <location>
        <begin position="26"/>
        <end position="37"/>
    </location>
</feature>
<protein>
    <submittedName>
        <fullName evidence="3">Uncharacterized protein</fullName>
    </submittedName>
</protein>
<dbReference type="WBParaSite" id="scaffold12724_cov226.g16477">
    <property type="protein sequence ID" value="scaffold12724_cov226.g16477"/>
    <property type="gene ID" value="scaffold12724_cov226.g16477"/>
</dbReference>
<sequence>MDRKAGPYSDFASVDDDPLTDPIMDEEAKKVEIELAKHMQKHNIKSENEDGDEGESARLRNKRESTDSGDFQSLSFGPSGHVISSPYELSHYPIEILECKNALQKQISSRGRLESIREQQAVGTSGALDDIDRELCLPQHVEMHSFRDAIDVNYQRMGLTGEELSGVPLEDLRSAARQLVDALRLRSEYMELVGGVFPSTTRNFLIGKYPSNLPKCRRKNTETSASMSYNPPEPPKDHWGLDQPLPIYEQIFDLERHRGTVAVIDKSTKEIFEPLKKFYITREKYLK</sequence>